<organism evidence="10 11">
    <name type="scientific">Thioclava indica</name>
    <dbReference type="NCBI Taxonomy" id="1353528"/>
    <lineage>
        <taxon>Bacteria</taxon>
        <taxon>Pseudomonadati</taxon>
        <taxon>Pseudomonadota</taxon>
        <taxon>Alphaproteobacteria</taxon>
        <taxon>Rhodobacterales</taxon>
        <taxon>Paracoccaceae</taxon>
        <taxon>Thioclava</taxon>
    </lineage>
</organism>
<keyword evidence="5 8" id="KW-0812">Transmembrane</keyword>
<dbReference type="GO" id="GO:0140359">
    <property type="term" value="F:ABC-type transporter activity"/>
    <property type="evidence" value="ECO:0007669"/>
    <property type="project" value="InterPro"/>
</dbReference>
<evidence type="ECO:0000256" key="6">
    <source>
        <dbReference type="ARBA" id="ARBA00022989"/>
    </source>
</evidence>
<evidence type="ECO:0000256" key="8">
    <source>
        <dbReference type="SAM" id="Phobius"/>
    </source>
</evidence>
<dbReference type="OrthoDB" id="7835223at2"/>
<feature type="transmembrane region" description="Helical" evidence="8">
    <location>
        <begin position="72"/>
        <end position="95"/>
    </location>
</feature>
<evidence type="ECO:0000256" key="1">
    <source>
        <dbReference type="ARBA" id="ARBA00004429"/>
    </source>
</evidence>
<evidence type="ECO:0000256" key="3">
    <source>
        <dbReference type="ARBA" id="ARBA00022448"/>
    </source>
</evidence>
<dbReference type="EMBL" id="AUNB01000011">
    <property type="protein sequence ID" value="KEO61097.1"/>
    <property type="molecule type" value="Genomic_DNA"/>
</dbReference>
<keyword evidence="3" id="KW-0813">Transport</keyword>
<dbReference type="GO" id="GO:0015920">
    <property type="term" value="P:lipopolysaccharide transport"/>
    <property type="evidence" value="ECO:0007669"/>
    <property type="project" value="TreeGrafter"/>
</dbReference>
<dbReference type="STRING" id="1353528.DT23_11080"/>
<feature type="transmembrane region" description="Helical" evidence="8">
    <location>
        <begin position="115"/>
        <end position="137"/>
    </location>
</feature>
<evidence type="ECO:0000259" key="9">
    <source>
        <dbReference type="Pfam" id="PF01061"/>
    </source>
</evidence>
<dbReference type="RefSeq" id="WP_038128472.1">
    <property type="nucleotide sequence ID" value="NZ_AUNB01000011.1"/>
</dbReference>
<dbReference type="eggNOG" id="COG1682">
    <property type="taxonomic scope" value="Bacteria"/>
</dbReference>
<accession>A0A074KHS6</accession>
<keyword evidence="6 8" id="KW-1133">Transmembrane helix</keyword>
<keyword evidence="11" id="KW-1185">Reference proteome</keyword>
<dbReference type="AlphaFoldDB" id="A0A074KHS6"/>
<dbReference type="Proteomes" id="UP000027471">
    <property type="component" value="Unassembled WGS sequence"/>
</dbReference>
<name>A0A074KHS6_9RHOB</name>
<proteinExistence type="inferred from homology"/>
<feature type="transmembrane region" description="Helical" evidence="8">
    <location>
        <begin position="242"/>
        <end position="260"/>
    </location>
</feature>
<keyword evidence="7 8" id="KW-0472">Membrane</keyword>
<protein>
    <submittedName>
        <fullName evidence="10">ABC transporter permease</fullName>
    </submittedName>
</protein>
<feature type="domain" description="ABC-2 type transporter transmembrane" evidence="9">
    <location>
        <begin position="21"/>
        <end position="228"/>
    </location>
</feature>
<evidence type="ECO:0000256" key="4">
    <source>
        <dbReference type="ARBA" id="ARBA00022475"/>
    </source>
</evidence>
<evidence type="ECO:0000313" key="10">
    <source>
        <dbReference type="EMBL" id="KEO61097.1"/>
    </source>
</evidence>
<evidence type="ECO:0000256" key="5">
    <source>
        <dbReference type="ARBA" id="ARBA00022692"/>
    </source>
</evidence>
<evidence type="ECO:0000256" key="7">
    <source>
        <dbReference type="ARBA" id="ARBA00023136"/>
    </source>
</evidence>
<dbReference type="Pfam" id="PF01061">
    <property type="entry name" value="ABC2_membrane"/>
    <property type="match status" value="1"/>
</dbReference>
<reference evidence="10 11" key="1">
    <citation type="journal article" date="2015" name="Antonie Van Leeuwenhoek">
        <title>Thioclava indica sp. nov., isolated from surface seawater of the Indian Ocean.</title>
        <authorList>
            <person name="Liu Y."/>
            <person name="Lai Q."/>
            <person name="Du J."/>
            <person name="Xu H."/>
            <person name="Jiang L."/>
            <person name="Shao Z."/>
        </authorList>
    </citation>
    <scope>NUCLEOTIDE SEQUENCE [LARGE SCALE GENOMIC DNA]</scope>
    <source>
        <strain evidence="10 11">DT23-4</strain>
    </source>
</reference>
<dbReference type="InterPro" id="IPR013525">
    <property type="entry name" value="ABC2_TM"/>
</dbReference>
<evidence type="ECO:0000313" key="11">
    <source>
        <dbReference type="Proteomes" id="UP000027471"/>
    </source>
</evidence>
<gene>
    <name evidence="10" type="ORF">DT23_11080</name>
</gene>
<dbReference type="PANTHER" id="PTHR30413">
    <property type="entry name" value="INNER MEMBRANE TRANSPORT PERMEASE"/>
    <property type="match status" value="1"/>
</dbReference>
<keyword evidence="4" id="KW-1003">Cell membrane</keyword>
<evidence type="ECO:0000256" key="2">
    <source>
        <dbReference type="ARBA" id="ARBA00007783"/>
    </source>
</evidence>
<comment type="subcellular location">
    <subcellularLocation>
        <location evidence="1">Cell inner membrane</location>
        <topology evidence="1">Multi-pass membrane protein</topology>
    </subcellularLocation>
</comment>
<sequence length="273" mass="30539">MFKADRSNSTIGSTFSLLELIYHATVRHLRKSHGNALLGLLMNMFQTVLLVITFYIMFGVLGLRGNAIRGDFLLYVMSGIFLFMTHTKAMGAVFGAEGPTSAMMKHAPMTTAISISSAALGSLYIQLLSMFVVLFIYHVAFHPIEIYNWVGAMAMVLLSWFTGAAIGLVLLAAKPWAPDVVSIVHQVYSRANMIASGKMFLANNLPHKMLVLFDWNPLFHTIDQARGYVFINYNPHFSNWEYPLYLGLALVMIGLMGEFYTRQYASLSWGAKR</sequence>
<comment type="caution">
    <text evidence="10">The sequence shown here is derived from an EMBL/GenBank/DDBJ whole genome shotgun (WGS) entry which is preliminary data.</text>
</comment>
<feature type="transmembrane region" description="Helical" evidence="8">
    <location>
        <begin position="36"/>
        <end position="60"/>
    </location>
</feature>
<dbReference type="GO" id="GO:0005886">
    <property type="term" value="C:plasma membrane"/>
    <property type="evidence" value="ECO:0007669"/>
    <property type="project" value="UniProtKB-SubCell"/>
</dbReference>
<comment type="similarity">
    <text evidence="2">Belongs to the ABC-2 integral membrane protein family.</text>
</comment>
<dbReference type="PANTHER" id="PTHR30413:SF8">
    <property type="entry name" value="TRANSPORT PERMEASE PROTEIN"/>
    <property type="match status" value="1"/>
</dbReference>
<feature type="transmembrane region" description="Helical" evidence="8">
    <location>
        <begin position="149"/>
        <end position="173"/>
    </location>
</feature>